<dbReference type="PANTHER" id="PTHR48111:SF17">
    <property type="entry name" value="TRANSCRIPTIONAL REGULATORY PROTEIN YPDB"/>
    <property type="match status" value="1"/>
</dbReference>
<dbReference type="OrthoDB" id="2168082at2"/>
<dbReference type="Pfam" id="PF00072">
    <property type="entry name" value="Response_reg"/>
    <property type="match status" value="1"/>
</dbReference>
<evidence type="ECO:0000256" key="2">
    <source>
        <dbReference type="PROSITE-ProRule" id="PRU00169"/>
    </source>
</evidence>
<evidence type="ECO:0000259" key="4">
    <source>
        <dbReference type="PROSITE" id="PS50930"/>
    </source>
</evidence>
<dbReference type="AlphaFoldDB" id="A0A2A4G4I6"/>
<organism evidence="5 6">
    <name type="scientific">Sediminicola luteus</name>
    <dbReference type="NCBI Taxonomy" id="319238"/>
    <lineage>
        <taxon>Bacteria</taxon>
        <taxon>Pseudomonadati</taxon>
        <taxon>Bacteroidota</taxon>
        <taxon>Flavobacteriia</taxon>
        <taxon>Flavobacteriales</taxon>
        <taxon>Flavobacteriaceae</taxon>
        <taxon>Sediminicola</taxon>
    </lineage>
</organism>
<dbReference type="Proteomes" id="UP000219559">
    <property type="component" value="Unassembled WGS sequence"/>
</dbReference>
<dbReference type="GO" id="GO:0000156">
    <property type="term" value="F:phosphorelay response regulator activity"/>
    <property type="evidence" value="ECO:0007669"/>
    <property type="project" value="TreeGrafter"/>
</dbReference>
<comment type="caution">
    <text evidence="5">The sequence shown here is derived from an EMBL/GenBank/DDBJ whole genome shotgun (WGS) entry which is preliminary data.</text>
</comment>
<dbReference type="InterPro" id="IPR011006">
    <property type="entry name" value="CheY-like_superfamily"/>
</dbReference>
<keyword evidence="2" id="KW-0597">Phosphoprotein</keyword>
<evidence type="ECO:0000313" key="6">
    <source>
        <dbReference type="Proteomes" id="UP000219559"/>
    </source>
</evidence>
<evidence type="ECO:0000313" key="5">
    <source>
        <dbReference type="EMBL" id="PCE62645.1"/>
    </source>
</evidence>
<keyword evidence="6" id="KW-1185">Reference proteome</keyword>
<dbReference type="GO" id="GO:0006355">
    <property type="term" value="P:regulation of DNA-templated transcription"/>
    <property type="evidence" value="ECO:0007669"/>
    <property type="project" value="TreeGrafter"/>
</dbReference>
<dbReference type="SMART" id="SM00448">
    <property type="entry name" value="REC"/>
    <property type="match status" value="1"/>
</dbReference>
<dbReference type="Pfam" id="PF04397">
    <property type="entry name" value="LytTR"/>
    <property type="match status" value="1"/>
</dbReference>
<dbReference type="PROSITE" id="PS50110">
    <property type="entry name" value="RESPONSE_REGULATORY"/>
    <property type="match status" value="1"/>
</dbReference>
<dbReference type="InterPro" id="IPR007492">
    <property type="entry name" value="LytTR_DNA-bd_dom"/>
</dbReference>
<dbReference type="SMART" id="SM00850">
    <property type="entry name" value="LytTR"/>
    <property type="match status" value="1"/>
</dbReference>
<accession>A0A2A4G4I6</accession>
<protein>
    <submittedName>
        <fullName evidence="5">DNA-binding response regulator</fullName>
    </submittedName>
</protein>
<dbReference type="Gene3D" id="3.40.50.2300">
    <property type="match status" value="1"/>
</dbReference>
<dbReference type="GO" id="GO:0032993">
    <property type="term" value="C:protein-DNA complex"/>
    <property type="evidence" value="ECO:0007669"/>
    <property type="project" value="TreeGrafter"/>
</dbReference>
<dbReference type="RefSeq" id="WP_097443732.1">
    <property type="nucleotide sequence ID" value="NZ_NBWU01000008.1"/>
</dbReference>
<evidence type="ECO:0000256" key="1">
    <source>
        <dbReference type="ARBA" id="ARBA00023125"/>
    </source>
</evidence>
<dbReference type="GO" id="GO:0000976">
    <property type="term" value="F:transcription cis-regulatory region binding"/>
    <property type="evidence" value="ECO:0007669"/>
    <property type="project" value="TreeGrafter"/>
</dbReference>
<dbReference type="InterPro" id="IPR039420">
    <property type="entry name" value="WalR-like"/>
</dbReference>
<sequence length="241" mass="27711">MKCIIIDDEPLAVDIVASYIDQIDALELVGSFNNPLEAIPLLSKSKIDLAFIDIEMPNLSGLELARNLDNLPYFVFTTAYPQYAVEGFELNAVDYLLKPIRFHRFLKAVSRVREKLEWERSNQPKPQVVPTEERSGAHSFVFVKSEYENIKLEIGEILYLKGLRDYIQIYIKGQDKSVLTLSNFKELLEKLPNTTFLRTHRSYAVNINHINAVQKNKILIEGERIPIGETYKEMVYDTLGV</sequence>
<dbReference type="PANTHER" id="PTHR48111">
    <property type="entry name" value="REGULATOR OF RPOS"/>
    <property type="match status" value="1"/>
</dbReference>
<feature type="domain" description="Response regulatory" evidence="3">
    <location>
        <begin position="2"/>
        <end position="113"/>
    </location>
</feature>
<proteinExistence type="predicted"/>
<dbReference type="Gene3D" id="2.40.50.1020">
    <property type="entry name" value="LytTr DNA-binding domain"/>
    <property type="match status" value="1"/>
</dbReference>
<evidence type="ECO:0000259" key="3">
    <source>
        <dbReference type="PROSITE" id="PS50110"/>
    </source>
</evidence>
<feature type="domain" description="HTH LytTR-type" evidence="4">
    <location>
        <begin position="150"/>
        <end position="210"/>
    </location>
</feature>
<dbReference type="GO" id="GO:0005829">
    <property type="term" value="C:cytosol"/>
    <property type="evidence" value="ECO:0007669"/>
    <property type="project" value="TreeGrafter"/>
</dbReference>
<reference evidence="5 6" key="1">
    <citation type="submission" date="2017-04" db="EMBL/GenBank/DDBJ databases">
        <title>A new member of the family Flavobacteriaceae isolated from ascidians.</title>
        <authorList>
            <person name="Chen L."/>
        </authorList>
    </citation>
    <scope>NUCLEOTIDE SEQUENCE [LARGE SCALE GENOMIC DNA]</scope>
    <source>
        <strain evidence="5 6">HQA918</strain>
    </source>
</reference>
<feature type="modified residue" description="4-aspartylphosphate" evidence="2">
    <location>
        <position position="53"/>
    </location>
</feature>
<dbReference type="PROSITE" id="PS50930">
    <property type="entry name" value="HTH_LYTTR"/>
    <property type="match status" value="1"/>
</dbReference>
<dbReference type="InterPro" id="IPR001789">
    <property type="entry name" value="Sig_transdc_resp-reg_receiver"/>
</dbReference>
<dbReference type="EMBL" id="NBWU01000008">
    <property type="protein sequence ID" value="PCE62645.1"/>
    <property type="molecule type" value="Genomic_DNA"/>
</dbReference>
<name>A0A2A4G4I6_9FLAO</name>
<gene>
    <name evidence="5" type="ORF">B7P33_18605</name>
</gene>
<dbReference type="SUPFAM" id="SSF52172">
    <property type="entry name" value="CheY-like"/>
    <property type="match status" value="1"/>
</dbReference>
<keyword evidence="1 5" id="KW-0238">DNA-binding</keyword>